<accession>A0A2W5PMJ8</accession>
<dbReference type="PANTHER" id="PTHR11647:SF1">
    <property type="entry name" value="COLLAPSIN RESPONSE MEDIATOR PROTEIN"/>
    <property type="match status" value="1"/>
</dbReference>
<comment type="cofactor">
    <cofactor evidence="1">
        <name>Zn(2+)</name>
        <dbReference type="ChEBI" id="CHEBI:29105"/>
    </cofactor>
</comment>
<dbReference type="Gene3D" id="3.20.20.140">
    <property type="entry name" value="Metal-dependent hydrolases"/>
    <property type="match status" value="1"/>
</dbReference>
<evidence type="ECO:0000313" key="7">
    <source>
        <dbReference type="EMBL" id="PZQ45877.1"/>
    </source>
</evidence>
<evidence type="ECO:0000256" key="3">
    <source>
        <dbReference type="ARBA" id="ARBA00022723"/>
    </source>
</evidence>
<dbReference type="CDD" id="cd01314">
    <property type="entry name" value="D-HYD"/>
    <property type="match status" value="1"/>
</dbReference>
<gene>
    <name evidence="7" type="primary">hydA</name>
    <name evidence="7" type="ORF">DI556_21790</name>
</gene>
<keyword evidence="3" id="KW-0479">Metal-binding</keyword>
<evidence type="ECO:0000256" key="4">
    <source>
        <dbReference type="ARBA" id="ARBA00022801"/>
    </source>
</evidence>
<dbReference type="SUPFAM" id="SSF51338">
    <property type="entry name" value="Composite domain of metallo-dependent hydrolases"/>
    <property type="match status" value="1"/>
</dbReference>
<feature type="domain" description="Amidohydrolase-related" evidence="6">
    <location>
        <begin position="61"/>
        <end position="420"/>
    </location>
</feature>
<evidence type="ECO:0000313" key="8">
    <source>
        <dbReference type="Proteomes" id="UP000249185"/>
    </source>
</evidence>
<comment type="PTM">
    <text evidence="5">Carbamylation allows a single lysine to coordinate two divalent metal cations.</text>
</comment>
<dbReference type="InterPro" id="IPR011059">
    <property type="entry name" value="Metal-dep_hydrolase_composite"/>
</dbReference>
<organism evidence="7 8">
    <name type="scientific">Rhodovulum sulfidophilum</name>
    <name type="common">Rhodobacter sulfidophilus</name>
    <dbReference type="NCBI Taxonomy" id="35806"/>
    <lineage>
        <taxon>Bacteria</taxon>
        <taxon>Pseudomonadati</taxon>
        <taxon>Pseudomonadota</taxon>
        <taxon>Alphaproteobacteria</taxon>
        <taxon>Rhodobacterales</taxon>
        <taxon>Paracoccaceae</taxon>
        <taxon>Rhodovulum</taxon>
    </lineage>
</organism>
<dbReference type="InterPro" id="IPR032466">
    <property type="entry name" value="Metal_Hydrolase"/>
</dbReference>
<dbReference type="NCBIfam" id="TIGR02033">
    <property type="entry name" value="D-hydantoinase"/>
    <property type="match status" value="1"/>
</dbReference>
<evidence type="ECO:0000256" key="1">
    <source>
        <dbReference type="ARBA" id="ARBA00001947"/>
    </source>
</evidence>
<protein>
    <submittedName>
        <fullName evidence="7">Dihydropyrimidinase</fullName>
    </submittedName>
</protein>
<feature type="modified residue" description="N6-carboxylysine" evidence="5">
    <location>
        <position position="163"/>
    </location>
</feature>
<dbReference type="GO" id="GO:0046872">
    <property type="term" value="F:metal ion binding"/>
    <property type="evidence" value="ECO:0007669"/>
    <property type="project" value="UniProtKB-KW"/>
</dbReference>
<dbReference type="EMBL" id="QFPW01000036">
    <property type="protein sequence ID" value="PZQ45877.1"/>
    <property type="molecule type" value="Genomic_DNA"/>
</dbReference>
<evidence type="ECO:0000259" key="6">
    <source>
        <dbReference type="Pfam" id="PF01979"/>
    </source>
</evidence>
<dbReference type="Proteomes" id="UP000249185">
    <property type="component" value="Unassembled WGS sequence"/>
</dbReference>
<dbReference type="FunFam" id="3.20.20.140:FF:000174">
    <property type="entry name" value="Dihydropyrimidinase-related protein 2"/>
    <property type="match status" value="1"/>
</dbReference>
<name>A0A2W5PMJ8_RHOSU</name>
<reference evidence="7 8" key="1">
    <citation type="submission" date="2017-08" db="EMBL/GenBank/DDBJ databases">
        <title>Infants hospitalized years apart are colonized by the same room-sourced microbial strains.</title>
        <authorList>
            <person name="Brooks B."/>
            <person name="Olm M.R."/>
            <person name="Firek B.A."/>
            <person name="Baker R."/>
            <person name="Thomas B.C."/>
            <person name="Morowitz M.J."/>
            <person name="Banfield J.F."/>
        </authorList>
    </citation>
    <scope>NUCLEOTIDE SEQUENCE [LARGE SCALE GENOMIC DNA]</scope>
    <source>
        <strain evidence="7">S2_005_002_R2_34</strain>
    </source>
</reference>
<dbReference type="AlphaFoldDB" id="A0A2W5PMJ8"/>
<proteinExistence type="inferred from homology"/>
<evidence type="ECO:0000256" key="2">
    <source>
        <dbReference type="ARBA" id="ARBA00008829"/>
    </source>
</evidence>
<comment type="caution">
    <text evidence="7">The sequence shown here is derived from an EMBL/GenBank/DDBJ whole genome shotgun (WGS) entry which is preliminary data.</text>
</comment>
<keyword evidence="4" id="KW-0378">Hydrolase</keyword>
<sequence length="481" mass="51974">MDRTEAGMAEHETYDLLLRGGRVVTASGIVTADVAVRDGRIAAIGMNLPAGRIERAAEGRYVMPGGVDPHCHVEQMTAAGIMNADTWESATRAAAFGGTTTIIPFAAQHRGMDLAKVVEDYHLRAGRGALVDYAFHMIVTDPSPKTVQQDLPALIRGGHGSIKVFMTYDPLIVDDAGILKLLQVARAEGAMVCVHAENHDMIHWATARLLAEGKTAPRHQAEAHPRLAEYEAIGRLIALAELVRHPVMIFHVSTAEPLALIRDARARGATLWAETCPHYLFLTDAVMDKPGVEGAKWMCSPPLRTEADQAALWQALRAGELDLVSSDHAPFRHDASGKLAAGPEATFKQMANGMPGLGARMPLLFDAAMRGRLTLSQVAELGAEAPARIYNLRKKGRVAPGADADLVLWNPDRTTVLSDDTVRDGTGYTCYPGRELIGAVERVYLRGQLVVEEDRLRVRPGHGRFLPRGGGAAAVWREAAV</sequence>
<dbReference type="InterPro" id="IPR006680">
    <property type="entry name" value="Amidohydro-rel"/>
</dbReference>
<dbReference type="Gene3D" id="2.30.40.10">
    <property type="entry name" value="Urease, subunit C, domain 1"/>
    <property type="match status" value="1"/>
</dbReference>
<comment type="similarity">
    <text evidence="2">Belongs to the metallo-dependent hydrolases superfamily. Hydantoinase/dihydropyrimidinase family.</text>
</comment>
<dbReference type="SUPFAM" id="SSF51556">
    <property type="entry name" value="Metallo-dependent hydrolases"/>
    <property type="match status" value="1"/>
</dbReference>
<dbReference type="InterPro" id="IPR050378">
    <property type="entry name" value="Metallo-dep_Hydrolases_sf"/>
</dbReference>
<dbReference type="GO" id="GO:0005829">
    <property type="term" value="C:cytosol"/>
    <property type="evidence" value="ECO:0007669"/>
    <property type="project" value="TreeGrafter"/>
</dbReference>
<dbReference type="GO" id="GO:0016812">
    <property type="term" value="F:hydrolase activity, acting on carbon-nitrogen (but not peptide) bonds, in cyclic amides"/>
    <property type="evidence" value="ECO:0007669"/>
    <property type="project" value="TreeGrafter"/>
</dbReference>
<dbReference type="Pfam" id="PF01979">
    <property type="entry name" value="Amidohydro_1"/>
    <property type="match status" value="1"/>
</dbReference>
<dbReference type="PANTHER" id="PTHR11647">
    <property type="entry name" value="HYDRANTOINASE/DIHYDROPYRIMIDINASE FAMILY MEMBER"/>
    <property type="match status" value="1"/>
</dbReference>
<dbReference type="InterPro" id="IPR011778">
    <property type="entry name" value="Hydantoinase/dihydroPyrase"/>
</dbReference>
<evidence type="ECO:0000256" key="5">
    <source>
        <dbReference type="PIRSR" id="PIRSR611778-50"/>
    </source>
</evidence>